<dbReference type="GO" id="GO:0004169">
    <property type="term" value="F:dolichyl-phosphate-mannose-protein mannosyltransferase activity"/>
    <property type="evidence" value="ECO:0007669"/>
    <property type="project" value="UniProtKB-UniRule"/>
</dbReference>
<keyword evidence="5 10" id="KW-0808">Transferase</keyword>
<proteinExistence type="inferred from homology"/>
<evidence type="ECO:0000256" key="9">
    <source>
        <dbReference type="ARBA" id="ARBA00093617"/>
    </source>
</evidence>
<reference evidence="14 15" key="1">
    <citation type="submission" date="2010-10" db="EMBL/GenBank/DDBJ databases">
        <title>Complete sequence of Frankia sp. EuI1c.</title>
        <authorList>
            <consortium name="US DOE Joint Genome Institute"/>
            <person name="Lucas S."/>
            <person name="Copeland A."/>
            <person name="Lapidus A."/>
            <person name="Cheng J.-F."/>
            <person name="Bruce D."/>
            <person name="Goodwin L."/>
            <person name="Pitluck S."/>
            <person name="Chertkov O."/>
            <person name="Detter J.C."/>
            <person name="Han C."/>
            <person name="Tapia R."/>
            <person name="Land M."/>
            <person name="Hauser L."/>
            <person name="Jeffries C."/>
            <person name="Kyrpides N."/>
            <person name="Ivanova N."/>
            <person name="Mikhailova N."/>
            <person name="Beauchemin N."/>
            <person name="Sen A."/>
            <person name="Sur S.A."/>
            <person name="Gtari M."/>
            <person name="Wall L."/>
            <person name="Tisa L."/>
            <person name="Woyke T."/>
        </authorList>
    </citation>
    <scope>NUCLEOTIDE SEQUENCE [LARGE SCALE GENOMIC DNA]</scope>
    <source>
        <strain evidence="15">DSM 45817 / CECT 9037 / EuI1c</strain>
    </source>
</reference>
<name>E3JCJ8_PSEI1</name>
<feature type="transmembrane region" description="Helical" evidence="10">
    <location>
        <begin position="463"/>
        <end position="480"/>
    </location>
</feature>
<dbReference type="GO" id="GO:0012505">
    <property type="term" value="C:endomembrane system"/>
    <property type="evidence" value="ECO:0007669"/>
    <property type="project" value="UniProtKB-SubCell"/>
</dbReference>
<dbReference type="Pfam" id="PF16192">
    <property type="entry name" value="PMT_4TMC"/>
    <property type="match status" value="1"/>
</dbReference>
<feature type="transmembrane region" description="Helical" evidence="10">
    <location>
        <begin position="520"/>
        <end position="541"/>
    </location>
</feature>
<dbReference type="InterPro" id="IPR027005">
    <property type="entry name" value="PMT-like"/>
</dbReference>
<dbReference type="InterPro" id="IPR032421">
    <property type="entry name" value="PMT_4TMC"/>
</dbReference>
<dbReference type="STRING" id="298654.FraEuI1c_0616"/>
<keyword evidence="7 10" id="KW-1133">Transmembrane helix</keyword>
<comment type="pathway">
    <text evidence="2 10">Protein modification; protein glycosylation.</text>
</comment>
<keyword evidence="10" id="KW-1003">Cell membrane</keyword>
<comment type="similarity">
    <text evidence="3 10">Belongs to the glycosyltransferase 39 family.</text>
</comment>
<feature type="transmembrane region" description="Helical" evidence="10">
    <location>
        <begin position="194"/>
        <end position="215"/>
    </location>
</feature>
<dbReference type="Proteomes" id="UP000002484">
    <property type="component" value="Chromosome"/>
</dbReference>
<dbReference type="Pfam" id="PF02366">
    <property type="entry name" value="PMT"/>
    <property type="match status" value="1"/>
</dbReference>
<evidence type="ECO:0000256" key="10">
    <source>
        <dbReference type="RuleBase" id="RU367007"/>
    </source>
</evidence>
<dbReference type="HOGENOM" id="CLU_021079_0_0_11"/>
<evidence type="ECO:0000256" key="5">
    <source>
        <dbReference type="ARBA" id="ARBA00022679"/>
    </source>
</evidence>
<keyword evidence="15" id="KW-1185">Reference proteome</keyword>
<dbReference type="eggNOG" id="COG1928">
    <property type="taxonomic scope" value="Bacteria"/>
</dbReference>
<dbReference type="EC" id="2.4.1.-" evidence="10"/>
<evidence type="ECO:0000313" key="15">
    <source>
        <dbReference type="Proteomes" id="UP000002484"/>
    </source>
</evidence>
<comment type="function">
    <text evidence="10">Protein O-mannosyltransferase that catalyzes the transfer of a single mannose residue from a polyprenol phospho-mannosyl lipidic donor to the hydroxyl group of selected serine and threonine residues in acceptor proteins.</text>
</comment>
<evidence type="ECO:0000256" key="1">
    <source>
        <dbReference type="ARBA" id="ARBA00004127"/>
    </source>
</evidence>
<dbReference type="PANTHER" id="PTHR10050:SF46">
    <property type="entry name" value="PROTEIN O-MANNOSYL-TRANSFERASE 2"/>
    <property type="match status" value="1"/>
</dbReference>
<feature type="region of interest" description="Disordered" evidence="11">
    <location>
        <begin position="1"/>
        <end position="34"/>
    </location>
</feature>
<dbReference type="AlphaFoldDB" id="E3JCJ8"/>
<feature type="transmembrane region" description="Helical" evidence="10">
    <location>
        <begin position="486"/>
        <end position="508"/>
    </location>
</feature>
<dbReference type="PANTHER" id="PTHR10050">
    <property type="entry name" value="DOLICHYL-PHOSPHATE-MANNOSE--PROTEIN MANNOSYLTRANSFERASE"/>
    <property type="match status" value="1"/>
</dbReference>
<evidence type="ECO:0000256" key="8">
    <source>
        <dbReference type="ARBA" id="ARBA00023136"/>
    </source>
</evidence>
<accession>E3JCJ8</accession>
<dbReference type="GO" id="GO:0005886">
    <property type="term" value="C:plasma membrane"/>
    <property type="evidence" value="ECO:0007669"/>
    <property type="project" value="UniProtKB-SubCell"/>
</dbReference>
<keyword evidence="6 10" id="KW-0812">Transmembrane</keyword>
<dbReference type="UniPathway" id="UPA00378"/>
<keyword evidence="4 10" id="KW-0328">Glycosyltransferase</keyword>
<organism evidence="14 15">
    <name type="scientific">Pseudofrankia inefficax (strain DSM 45817 / CECT 9037 / DDB 130130 / EuI1c)</name>
    <name type="common">Frankia inefficax</name>
    <dbReference type="NCBI Taxonomy" id="298654"/>
    <lineage>
        <taxon>Bacteria</taxon>
        <taxon>Bacillati</taxon>
        <taxon>Actinomycetota</taxon>
        <taxon>Actinomycetes</taxon>
        <taxon>Frankiales</taxon>
        <taxon>Frankiaceae</taxon>
        <taxon>Pseudofrankia</taxon>
    </lineage>
</organism>
<feature type="domain" description="Protein O-mannosyl-transferase C-terminal four TM" evidence="13">
    <location>
        <begin position="365"/>
        <end position="563"/>
    </location>
</feature>
<evidence type="ECO:0000259" key="12">
    <source>
        <dbReference type="Pfam" id="PF02366"/>
    </source>
</evidence>
<feature type="domain" description="ArnT-like N-terminal" evidence="12">
    <location>
        <begin position="113"/>
        <end position="214"/>
    </location>
</feature>
<feature type="transmembrane region" description="Helical" evidence="10">
    <location>
        <begin position="168"/>
        <end position="187"/>
    </location>
</feature>
<evidence type="ECO:0000256" key="3">
    <source>
        <dbReference type="ARBA" id="ARBA00007222"/>
    </source>
</evidence>
<feature type="transmembrane region" description="Helical" evidence="10">
    <location>
        <begin position="144"/>
        <end position="162"/>
    </location>
</feature>
<dbReference type="CAZy" id="GT39">
    <property type="family name" value="Glycosyltransferase Family 39"/>
</dbReference>
<feature type="transmembrane region" description="Helical" evidence="10">
    <location>
        <begin position="45"/>
        <end position="64"/>
    </location>
</feature>
<gene>
    <name evidence="14" type="ordered locus">FraEuI1c_0616</name>
</gene>
<comment type="subcellular location">
    <subcellularLocation>
        <location evidence="10">Cell membrane</location>
    </subcellularLocation>
    <subcellularLocation>
        <location evidence="1">Endomembrane system</location>
        <topology evidence="1">Multi-pass membrane protein</topology>
    </subcellularLocation>
</comment>
<evidence type="ECO:0000256" key="7">
    <source>
        <dbReference type="ARBA" id="ARBA00022989"/>
    </source>
</evidence>
<dbReference type="InterPro" id="IPR003342">
    <property type="entry name" value="ArnT-like_N"/>
</dbReference>
<dbReference type="EMBL" id="CP002299">
    <property type="protein sequence ID" value="ADP78694.1"/>
    <property type="molecule type" value="Genomic_DNA"/>
</dbReference>
<protein>
    <recommendedName>
        <fullName evidence="9 10">Polyprenol-phosphate-mannose--protein mannosyltransferase</fullName>
        <ecNumber evidence="10">2.4.1.-</ecNumber>
    </recommendedName>
</protein>
<evidence type="ECO:0000256" key="6">
    <source>
        <dbReference type="ARBA" id="ARBA00022692"/>
    </source>
</evidence>
<evidence type="ECO:0000256" key="2">
    <source>
        <dbReference type="ARBA" id="ARBA00004922"/>
    </source>
</evidence>
<dbReference type="KEGG" id="fri:FraEuI1c_0616"/>
<evidence type="ECO:0000256" key="4">
    <source>
        <dbReference type="ARBA" id="ARBA00022676"/>
    </source>
</evidence>
<dbReference type="InParanoid" id="E3JCJ8"/>
<feature type="transmembrane region" description="Helical" evidence="10">
    <location>
        <begin position="439"/>
        <end position="456"/>
    </location>
</feature>
<evidence type="ECO:0000259" key="13">
    <source>
        <dbReference type="Pfam" id="PF16192"/>
    </source>
</evidence>
<evidence type="ECO:0000256" key="11">
    <source>
        <dbReference type="SAM" id="MobiDB-lite"/>
    </source>
</evidence>
<keyword evidence="8 10" id="KW-0472">Membrane</keyword>
<sequence>MTTTARLTHGDDGPGASATGTPPDGSAPSSPLRDRLCPPMPTDRVLGWLSAGVITVIAGFLRFWRISEPKKIYFDEVYYTRDSWGLLTKGYEVNTQGWGGKAGTGCIGPGYVVHPPLGKWFMAASEKLFGYIDCTGQAHGNPWLGFRVASAFAGTVAVLLLIRVARRMFRSTLLGCFAGIAFGFDGLEFVQSRIGILDIFLMSLLVLALACLVLDRDQGRARLADRVAALGLGPDLVAGAVAAENSGTRVAPALARDLRYGPGLGFRPWRLAAGLFLGASMGVKWSGLYTLVGFAALAIAWDVGARRTAGAKAPIRGALRRDLSAWFGCYVPLPIATFLATWTGWFATDGGYDRHLYGNGFTAMWRGWWAYQRAILNYHEHLDAPHPAKSAPFSWLVLGRAVPYDYIGTGYGQKTQYGGQTCHAADSCSQEILAIGNPAVWWVGTACLLVMIGLWVCRRDWRAALVVVSFGASFLPWELFPSRTMFLFYALPLLPFLVLGITATAGLAIGPREASDTRRLFGALALGVYLITVVLLFAYFYPIMTDQMISLSGWRARMWFPGWVVSR</sequence>
<evidence type="ECO:0000313" key="14">
    <source>
        <dbReference type="EMBL" id="ADP78694.1"/>
    </source>
</evidence>
<feature type="transmembrane region" description="Helical" evidence="10">
    <location>
        <begin position="325"/>
        <end position="347"/>
    </location>
</feature>